<dbReference type="EMBL" id="LBTX01000012">
    <property type="protein sequence ID" value="KKQ49644.1"/>
    <property type="molecule type" value="Genomic_DNA"/>
</dbReference>
<dbReference type="InterPro" id="IPR036514">
    <property type="entry name" value="SGNH_hydro_sf"/>
</dbReference>
<dbReference type="Pfam" id="PF00657">
    <property type="entry name" value="Lipase_GDSL"/>
    <property type="match status" value="1"/>
</dbReference>
<dbReference type="AlphaFoldDB" id="A0A0G0KKF3"/>
<reference evidence="2 3" key="1">
    <citation type="journal article" date="2015" name="Nature">
        <title>rRNA introns, odd ribosomes, and small enigmatic genomes across a large radiation of phyla.</title>
        <authorList>
            <person name="Brown C.T."/>
            <person name="Hug L.A."/>
            <person name="Thomas B.C."/>
            <person name="Sharon I."/>
            <person name="Castelle C.J."/>
            <person name="Singh A."/>
            <person name="Wilkins M.J."/>
            <person name="Williams K.H."/>
            <person name="Banfield J.F."/>
        </authorList>
    </citation>
    <scope>NUCLEOTIDE SEQUENCE [LARGE SCALE GENOMIC DNA]</scope>
</reference>
<keyword evidence="1" id="KW-1133">Transmembrane helix</keyword>
<keyword evidence="1" id="KW-0472">Membrane</keyword>
<dbReference type="InterPro" id="IPR001087">
    <property type="entry name" value="GDSL"/>
</dbReference>
<evidence type="ECO:0000313" key="3">
    <source>
        <dbReference type="Proteomes" id="UP000034231"/>
    </source>
</evidence>
<comment type="caution">
    <text evidence="2">The sequence shown here is derived from an EMBL/GenBank/DDBJ whole genome shotgun (WGS) entry which is preliminary data.</text>
</comment>
<dbReference type="Gene3D" id="3.40.50.1110">
    <property type="entry name" value="SGNH hydrolase"/>
    <property type="match status" value="1"/>
</dbReference>
<evidence type="ECO:0000313" key="2">
    <source>
        <dbReference type="EMBL" id="KKQ49644.1"/>
    </source>
</evidence>
<gene>
    <name evidence="2" type="ORF">US68_C0012G0039</name>
</gene>
<dbReference type="SUPFAM" id="SSF52266">
    <property type="entry name" value="SGNH hydrolase"/>
    <property type="match status" value="1"/>
</dbReference>
<keyword evidence="1" id="KW-0812">Transmembrane</keyword>
<feature type="transmembrane region" description="Helical" evidence="1">
    <location>
        <begin position="9"/>
        <end position="29"/>
    </location>
</feature>
<organism evidence="2 3">
    <name type="scientific">Candidatus Shapirobacteria bacterium GW2011_GWE1_38_10</name>
    <dbReference type="NCBI Taxonomy" id="1618488"/>
    <lineage>
        <taxon>Bacteria</taxon>
        <taxon>Candidatus Shapironibacteriota</taxon>
    </lineage>
</organism>
<sequence length="359" mass="42130">MSNTIKKISLFLISVFSIILSLYLCEIYLKYIDIQTNNVYSDFMVFEANNIYKIDSHLIYTVSNDKNYRNPTKPKDPTKTNIAFVGDSVTWSFGSKDDNTSYPKSFENISNKSVGNKIIVNNFGIPGYNFDQEYLLIKEKILPEYQPDFVIWNLNVNDVIGSNYSCLFTLKDNQWIRISARRNLYYWYGALKTFRSPLFTTSKLVSYFWYQINSFISPLIVKHNQTFGCSSLDFNQPVQEQIISKLDYFIKDLNTEFKKNDIKLIITLVPYQQSLDNQGTVDQIAPEYFILKKYLNFNNSINFIDYNELLPKTKLNPANEYFLDSSEDIGERGWRHPNQKTYDLMAIILKNYVQKNKLF</sequence>
<evidence type="ECO:0000256" key="1">
    <source>
        <dbReference type="SAM" id="Phobius"/>
    </source>
</evidence>
<accession>A0A0G0KKF3</accession>
<dbReference type="CDD" id="cd00229">
    <property type="entry name" value="SGNH_hydrolase"/>
    <property type="match status" value="1"/>
</dbReference>
<dbReference type="GO" id="GO:0016788">
    <property type="term" value="F:hydrolase activity, acting on ester bonds"/>
    <property type="evidence" value="ECO:0007669"/>
    <property type="project" value="InterPro"/>
</dbReference>
<protein>
    <submittedName>
        <fullName evidence="2">Uncharacterized protein</fullName>
    </submittedName>
</protein>
<name>A0A0G0KKF3_9BACT</name>
<dbReference type="Proteomes" id="UP000034231">
    <property type="component" value="Unassembled WGS sequence"/>
</dbReference>
<proteinExistence type="predicted"/>